<evidence type="ECO:0000256" key="6">
    <source>
        <dbReference type="ARBA" id="ARBA00023136"/>
    </source>
</evidence>
<feature type="transmembrane region" description="Helical" evidence="7">
    <location>
        <begin position="295"/>
        <end position="321"/>
    </location>
</feature>
<dbReference type="AlphaFoldDB" id="A0A838LCI1"/>
<organism evidence="8 9">
    <name type="scientific">Sphingomonas chungangi</name>
    <dbReference type="NCBI Taxonomy" id="2683589"/>
    <lineage>
        <taxon>Bacteria</taxon>
        <taxon>Pseudomonadati</taxon>
        <taxon>Pseudomonadota</taxon>
        <taxon>Alphaproteobacteria</taxon>
        <taxon>Sphingomonadales</taxon>
        <taxon>Sphingomonadaceae</taxon>
        <taxon>Sphingomonas</taxon>
    </lineage>
</organism>
<keyword evidence="6 7" id="KW-0472">Membrane</keyword>
<feature type="transmembrane region" description="Helical" evidence="7">
    <location>
        <begin position="119"/>
        <end position="140"/>
    </location>
</feature>
<feature type="transmembrane region" description="Helical" evidence="7">
    <location>
        <begin position="198"/>
        <end position="223"/>
    </location>
</feature>
<keyword evidence="3" id="KW-1003">Cell membrane</keyword>
<dbReference type="EMBL" id="JACEIB010000024">
    <property type="protein sequence ID" value="MBA2935188.1"/>
    <property type="molecule type" value="Genomic_DNA"/>
</dbReference>
<comment type="caution">
    <text evidence="8">The sequence shown here is derived from an EMBL/GenBank/DDBJ whole genome shotgun (WGS) entry which is preliminary data.</text>
</comment>
<feature type="transmembrane region" description="Helical" evidence="7">
    <location>
        <begin position="29"/>
        <end position="45"/>
    </location>
</feature>
<sequence length="372" mass="39877">MPSLLHLFLTGLLIAAGMAWKTGWSLVLGFAISAVLQVIVSADRLRDLLGTDRAKSIAIASAAGAASSSCSYASASIMRTLFKKGAALGPSLAFLVASTNLVLELGVILWLLMGWRFMVAEWVGGTILIILMVPIVRLAIPRSLIDAARVHEETGQGHDHGGMKLEGGNWRERLRNPKALGMIAQAFVMEWKMLWKDLLAGFLIGGVLAAFVPDGFWQGLFLAGAPDWIRIPADVLIGPIVAMLTFVCSIGNVPLAAMLWGGGASFGGVIAFLYADLIVLPLIDAYRRYFGWRMALAIAAVLFVSMAGAALIVSLGFGLLGLTPAPMGGIRAAMTDFSFDYSFWLDCLALLLASWLFVLARRQPAGDHHHCH</sequence>
<comment type="subcellular location">
    <subcellularLocation>
        <location evidence="1">Cell membrane</location>
        <topology evidence="1">Multi-pass membrane protein</topology>
    </subcellularLocation>
</comment>
<dbReference type="InterPro" id="IPR005524">
    <property type="entry name" value="DUF318"/>
</dbReference>
<reference evidence="8 9" key="1">
    <citation type="submission" date="2020-07" db="EMBL/GenBank/DDBJ databases">
        <authorList>
            <person name="Sun Q."/>
        </authorList>
    </citation>
    <scope>NUCLEOTIDE SEQUENCE [LARGE SCALE GENOMIC DNA]</scope>
    <source>
        <strain evidence="8 9">CGMCC 1.13654</strain>
    </source>
</reference>
<feature type="transmembrane region" description="Helical" evidence="7">
    <location>
        <begin position="87"/>
        <end position="112"/>
    </location>
</feature>
<dbReference type="Pfam" id="PF03773">
    <property type="entry name" value="ArsP_1"/>
    <property type="match status" value="1"/>
</dbReference>
<name>A0A838LCI1_9SPHN</name>
<feature type="transmembrane region" description="Helical" evidence="7">
    <location>
        <begin position="341"/>
        <end position="360"/>
    </location>
</feature>
<dbReference type="PANTHER" id="PTHR42775:SF1">
    <property type="entry name" value="PERMEASE RV2963-RELATED"/>
    <property type="match status" value="1"/>
</dbReference>
<evidence type="ECO:0000256" key="1">
    <source>
        <dbReference type="ARBA" id="ARBA00004651"/>
    </source>
</evidence>
<evidence type="ECO:0000256" key="3">
    <source>
        <dbReference type="ARBA" id="ARBA00022475"/>
    </source>
</evidence>
<evidence type="ECO:0000256" key="2">
    <source>
        <dbReference type="ARBA" id="ARBA00006386"/>
    </source>
</evidence>
<protein>
    <submittedName>
        <fullName evidence="8">Permease</fullName>
    </submittedName>
</protein>
<keyword evidence="5 7" id="KW-1133">Transmembrane helix</keyword>
<dbReference type="PANTHER" id="PTHR42775">
    <property type="entry name" value="PERMEASE RV2963-RELATED"/>
    <property type="match status" value="1"/>
</dbReference>
<evidence type="ECO:0000256" key="4">
    <source>
        <dbReference type="ARBA" id="ARBA00022692"/>
    </source>
</evidence>
<keyword evidence="4 7" id="KW-0812">Transmembrane</keyword>
<dbReference type="Proteomes" id="UP000570166">
    <property type="component" value="Unassembled WGS sequence"/>
</dbReference>
<dbReference type="RefSeq" id="WP_160363781.1">
    <property type="nucleotide sequence ID" value="NZ_JACEIB010000024.1"/>
</dbReference>
<keyword evidence="9" id="KW-1185">Reference proteome</keyword>
<proteinExistence type="inferred from homology"/>
<accession>A0A838LCI1</accession>
<evidence type="ECO:0000256" key="5">
    <source>
        <dbReference type="ARBA" id="ARBA00022989"/>
    </source>
</evidence>
<dbReference type="GO" id="GO:0005886">
    <property type="term" value="C:plasma membrane"/>
    <property type="evidence" value="ECO:0007669"/>
    <property type="project" value="UniProtKB-SubCell"/>
</dbReference>
<gene>
    <name evidence="8" type="ORF">HZF05_13950</name>
</gene>
<comment type="similarity">
    <text evidence="2">Belongs to the UPF0718 family.</text>
</comment>
<feature type="transmembrane region" description="Helical" evidence="7">
    <location>
        <begin position="235"/>
        <end position="257"/>
    </location>
</feature>
<feature type="transmembrane region" description="Helical" evidence="7">
    <location>
        <begin position="263"/>
        <end position="283"/>
    </location>
</feature>
<evidence type="ECO:0000256" key="7">
    <source>
        <dbReference type="SAM" id="Phobius"/>
    </source>
</evidence>
<dbReference type="InterPro" id="IPR053166">
    <property type="entry name" value="UPF0718_permease"/>
</dbReference>
<evidence type="ECO:0000313" key="8">
    <source>
        <dbReference type="EMBL" id="MBA2935188.1"/>
    </source>
</evidence>
<evidence type="ECO:0000313" key="9">
    <source>
        <dbReference type="Proteomes" id="UP000570166"/>
    </source>
</evidence>
<feature type="transmembrane region" description="Helical" evidence="7">
    <location>
        <begin position="57"/>
        <end position="75"/>
    </location>
</feature>